<evidence type="ECO:0000313" key="17">
    <source>
        <dbReference type="Proteomes" id="UP000694892"/>
    </source>
</evidence>
<dbReference type="FunFam" id="3.40.50.300:FF:000049">
    <property type="entry name" value="Dynein, axonemal, heavy chain 5"/>
    <property type="match status" value="1"/>
</dbReference>
<dbReference type="InterPro" id="IPR043157">
    <property type="entry name" value="Dynein_AAA1S"/>
</dbReference>
<dbReference type="InterPro" id="IPR043160">
    <property type="entry name" value="Dynein_C_barrel"/>
</dbReference>
<dbReference type="FunFam" id="1.10.287.2620:FF:000002">
    <property type="entry name" value="Dynein heavy chain 2, axonemal"/>
    <property type="match status" value="1"/>
</dbReference>
<feature type="coiled-coil region" evidence="14">
    <location>
        <begin position="2935"/>
        <end position="2997"/>
    </location>
</feature>
<evidence type="ECO:0000259" key="15">
    <source>
        <dbReference type="SMART" id="SM00382"/>
    </source>
</evidence>
<comment type="subcellular location">
    <subcellularLocation>
        <location evidence="1">Cytoplasm</location>
        <location evidence="1">Cytoskeleton</location>
        <location evidence="1">Cilium axoneme</location>
    </subcellularLocation>
</comment>
<dbReference type="Gene3D" id="1.20.920.30">
    <property type="match status" value="1"/>
</dbReference>
<evidence type="ECO:0000256" key="4">
    <source>
        <dbReference type="ARBA" id="ARBA00022701"/>
    </source>
</evidence>
<dbReference type="GO" id="GO:0005524">
    <property type="term" value="F:ATP binding"/>
    <property type="evidence" value="ECO:0007669"/>
    <property type="project" value="UniProtKB-KW"/>
</dbReference>
<gene>
    <name evidence="16" type="ORF">XELAEV_18007770mg</name>
</gene>
<dbReference type="FunFam" id="3.40.50.300:FF:000153">
    <property type="entry name" value="Dynein axonemal heavy chain 1"/>
    <property type="match status" value="1"/>
</dbReference>
<dbReference type="FunFam" id="1.10.8.720:FF:000005">
    <property type="entry name" value="Dynein axonemal heavy chain 10"/>
    <property type="match status" value="1"/>
</dbReference>
<dbReference type="FunFam" id="3.40.50.300:FF:002141">
    <property type="entry name" value="Dynein heavy chain"/>
    <property type="match status" value="1"/>
</dbReference>
<evidence type="ECO:0000256" key="7">
    <source>
        <dbReference type="ARBA" id="ARBA00022840"/>
    </source>
</evidence>
<dbReference type="InterPro" id="IPR004273">
    <property type="entry name" value="Dynein_heavy_D6_P-loop"/>
</dbReference>
<evidence type="ECO:0000256" key="3">
    <source>
        <dbReference type="ARBA" id="ARBA00022490"/>
    </source>
</evidence>
<keyword evidence="11" id="KW-0505">Motor protein</keyword>
<dbReference type="Pfam" id="PF17852">
    <property type="entry name" value="Dynein_AAA_lid"/>
    <property type="match status" value="1"/>
</dbReference>
<dbReference type="InterPro" id="IPR003593">
    <property type="entry name" value="AAA+_ATPase"/>
</dbReference>
<proteinExistence type="inferred from homology"/>
<keyword evidence="5" id="KW-0677">Repeat</keyword>
<evidence type="ECO:0000256" key="12">
    <source>
        <dbReference type="ARBA" id="ARBA00023212"/>
    </source>
</evidence>
<dbReference type="Gene3D" id="1.20.58.1120">
    <property type="match status" value="1"/>
</dbReference>
<dbReference type="InterPro" id="IPR042228">
    <property type="entry name" value="Dynein_linker_3"/>
</dbReference>
<dbReference type="Gene3D" id="3.20.180.20">
    <property type="entry name" value="Dynein heavy chain, N-terminal domain 2"/>
    <property type="match status" value="1"/>
</dbReference>
<dbReference type="InterPro" id="IPR041589">
    <property type="entry name" value="DNAH3_AAA_lid_1"/>
</dbReference>
<dbReference type="Gene3D" id="1.10.472.130">
    <property type="match status" value="1"/>
</dbReference>
<evidence type="ECO:0000256" key="11">
    <source>
        <dbReference type="ARBA" id="ARBA00023175"/>
    </source>
</evidence>
<dbReference type="InterPro" id="IPR035706">
    <property type="entry name" value="AAA_9"/>
</dbReference>
<dbReference type="Gene3D" id="1.20.920.20">
    <property type="match status" value="1"/>
</dbReference>
<dbReference type="Proteomes" id="UP000694892">
    <property type="component" value="Chromosome 1L"/>
</dbReference>
<keyword evidence="9 14" id="KW-0175">Coiled coil</keyword>
<dbReference type="Gene3D" id="1.20.1270.280">
    <property type="match status" value="1"/>
</dbReference>
<dbReference type="Gene3D" id="3.10.490.20">
    <property type="match status" value="1"/>
</dbReference>
<dbReference type="Gene3D" id="1.10.8.710">
    <property type="match status" value="1"/>
</dbReference>
<dbReference type="FunFam" id="1.20.58.1120:FF:000008">
    <property type="entry name" value="Dynein heavy chain 10, axonemal"/>
    <property type="match status" value="1"/>
</dbReference>
<dbReference type="InterPro" id="IPR024317">
    <property type="entry name" value="Dynein_heavy_chain_D4_dom"/>
</dbReference>
<dbReference type="SUPFAM" id="SSF52540">
    <property type="entry name" value="P-loop containing nucleoside triphosphate hydrolases"/>
    <property type="match status" value="4"/>
</dbReference>
<name>A0A974E1B7_XENLA</name>
<feature type="coiled-coil region" evidence="14">
    <location>
        <begin position="935"/>
        <end position="996"/>
    </location>
</feature>
<dbReference type="Pfam" id="PF18199">
    <property type="entry name" value="Dynein_C"/>
    <property type="match status" value="1"/>
</dbReference>
<dbReference type="Pfam" id="PF08385">
    <property type="entry name" value="DHC_N1"/>
    <property type="match status" value="2"/>
</dbReference>
<dbReference type="GO" id="GO:0016887">
    <property type="term" value="F:ATP hydrolysis activity"/>
    <property type="evidence" value="ECO:0007669"/>
    <property type="project" value="InterPro"/>
</dbReference>
<dbReference type="FunFam" id="1.10.8.1220:FF:000001">
    <property type="entry name" value="Dynein axonemal heavy chain 5"/>
    <property type="match status" value="1"/>
</dbReference>
<dbReference type="Pfam" id="PF07728">
    <property type="entry name" value="AAA_5"/>
    <property type="match status" value="1"/>
</dbReference>
<dbReference type="Pfam" id="PF17857">
    <property type="entry name" value="AAA_lid_1"/>
    <property type="match status" value="1"/>
</dbReference>
<keyword evidence="7" id="KW-0067">ATP-binding</keyword>
<organism evidence="16 17">
    <name type="scientific">Xenopus laevis</name>
    <name type="common">African clawed frog</name>
    <dbReference type="NCBI Taxonomy" id="8355"/>
    <lineage>
        <taxon>Eukaryota</taxon>
        <taxon>Metazoa</taxon>
        <taxon>Chordata</taxon>
        <taxon>Craniata</taxon>
        <taxon>Vertebrata</taxon>
        <taxon>Euteleostomi</taxon>
        <taxon>Amphibia</taxon>
        <taxon>Batrachia</taxon>
        <taxon>Anura</taxon>
        <taxon>Pipoidea</taxon>
        <taxon>Pipidae</taxon>
        <taxon>Xenopodinae</taxon>
        <taxon>Xenopus</taxon>
        <taxon>Xenopus</taxon>
    </lineage>
</organism>
<protein>
    <recommendedName>
        <fullName evidence="15">AAA+ ATPase domain-containing protein</fullName>
    </recommendedName>
</protein>
<dbReference type="FunFam" id="3.10.490.20:FF:000006">
    <property type="entry name" value="Dynein axonemal heavy chain 10"/>
    <property type="match status" value="1"/>
</dbReference>
<dbReference type="Gene3D" id="1.10.8.720">
    <property type="entry name" value="Region D6 of dynein motor"/>
    <property type="match status" value="1"/>
</dbReference>
<evidence type="ECO:0000256" key="6">
    <source>
        <dbReference type="ARBA" id="ARBA00022741"/>
    </source>
</evidence>
<dbReference type="FunFam" id="1.20.1270.280:FF:000005">
    <property type="entry name" value="Dynein axonemal heavy chain 10"/>
    <property type="match status" value="1"/>
</dbReference>
<keyword evidence="3" id="KW-0963">Cytoplasm</keyword>
<dbReference type="Pfam" id="PF03028">
    <property type="entry name" value="Dynein_heavy"/>
    <property type="match status" value="1"/>
</dbReference>
<dbReference type="InterPro" id="IPR035699">
    <property type="entry name" value="AAA_6"/>
</dbReference>
<dbReference type="FunFam" id="3.40.50.300:FF:000063">
    <property type="entry name" value="dynein heavy chain 6, axonemal"/>
    <property type="match status" value="1"/>
</dbReference>
<evidence type="ECO:0000256" key="2">
    <source>
        <dbReference type="ARBA" id="ARBA00008887"/>
    </source>
</evidence>
<evidence type="ECO:0000256" key="1">
    <source>
        <dbReference type="ARBA" id="ARBA00004430"/>
    </source>
</evidence>
<dbReference type="Gene3D" id="1.10.8.1220">
    <property type="match status" value="1"/>
</dbReference>
<dbReference type="InterPro" id="IPR026983">
    <property type="entry name" value="DHC"/>
</dbReference>
<dbReference type="Pfam" id="PF12774">
    <property type="entry name" value="AAA_6"/>
    <property type="match status" value="1"/>
</dbReference>
<dbReference type="PANTHER" id="PTHR22878:SF63">
    <property type="entry name" value="DYNEIN AXONEMAL HEAVY CHAIN 10"/>
    <property type="match status" value="1"/>
</dbReference>
<dbReference type="InterPro" id="IPR024743">
    <property type="entry name" value="Dynein_HC_stalk"/>
</dbReference>
<keyword evidence="13" id="KW-0966">Cell projection</keyword>
<dbReference type="GO" id="GO:0045505">
    <property type="term" value="F:dynein intermediate chain binding"/>
    <property type="evidence" value="ECO:0007669"/>
    <property type="project" value="InterPro"/>
</dbReference>
<dbReference type="Gene3D" id="1.10.287.2620">
    <property type="match status" value="1"/>
</dbReference>
<sequence length="4145" mass="476697">MALDDPRIEWIRDRVYGAFSLSDPECFEELLGRNDGEQEAKLLRFLNETSTEEGSSAMLFFKTLKEDEVEVFMPLLSYNHHKNESGSLELEQAQQSVTNTEKHCPEASKNAEAGHEFRSIQMIRDEFLMNMQKFLNHGNGPLAEIDFWRERNATLSALSEQLKLPLVKKILNILSIADPGVVQNLELTVNELAKYHVEAADNVRFLSTLERHFKNLAHGTGFSVILDTIPSMMNALRMVWIISRHYNKDERMVPLMERIAWEIAERAIEGEAINFIDESFKTLRSAEAAFDMLLKFKHIRSREAINKQMMMKFNDILEQYAKEVDIVNSLFMKQLDNPPLYKNHPPVAGSIYWERSLFYRIKHTIVRFLEMEEMLSSERGKAAKAKYLEVARRMKEYEDKKYEMWKENTDQNLPLLLKRSLLVKMYTDGMKQMIAAYEKLMGCLSEAESQLLDEHIRDIWKVFRSGYRRLNWNSLGIGDYITRCNQAISKFESLVNKIQKNAKDIDVKLSAIESANLFKFTAKTPGTDLPGVKEFFEYIDIERAKDVDILERKYSTIGQLLTKMEGLVVNTNTGKHPKMAPYYAHWERKIYNSLTKMVLRNFQAFNTTILGDVPLFQVETILSAPEIILQPNGNEIYKLTAQCYKGCMETTKRFVRWMNGTCIQCPPQKTEDDEVVIISFYNDIYLNHQITEQARIINQNMHRILTSLTKYLNRWKRYRPLWKLDKAIVMEKFAARRPSCVAYDEKLQFYTKISLEVTQQPLIQDVQCIRLYLGPLAYTVQENARAWVNSLGHLLNESAREELYSLKDELENLSVQLKTTPETLEDLKFVLGTIANIKDKSLTVEMRYRDVQERYRTLSMYNIEFEEEEKYLADRIPQIWEELFQESKLVDHSLGKVKKSFTQITKDQIEDYKKELSNFADLFRTEGPGAVGNNLDKGLQVLNTFEKELSKYEKNRQELANAEKLFDLPITMYPELIQIQKEMKGLQQIYEIYNAQKQAKEEWSQTLWANLNVQILQDGIDSFLKAFRKLSKDIRSLPVAFYLESKMKEFKESIPLLLDLKNEALRDRHWKELMTKTGTDFEMNPETFTLENMFAMELHKYADVISDIVASAVKELSIEKGVKEILDTWENMKFAVQRYIKGTQDRGTILGSVDEILQILDDNAMNLQSISGSRFVGPFLNTVQQWEKTLSLIGEVIEVWMVVQRKWMYLESIFIGGDIRSQLPDEAKKFDNIDRIFKRIMSETVKDPVIKRCCQASNRLSDLQNLSEGLERCQKSLNDYLDSKRNAFPRFFFISDDELLSILGSSDPTCVQEHIIKMYDNIASLKFQEGDNGEIKATAMVSAEGEVMPFRQVIAAEGRVEDWMTSVLQEMRRTNRLITKEAIFKYCEAKSRVDWMLLYQGMVVLASNQVWWTWEVEDVFRKVKKGEKLALKNYAKKMHQQIDELVTRITKPLSKNDRKKYNTVLIIDVHARDIVDIFVRDSIMDAREFEWESQLRFYWDREPDELNVRQCTGTFAYGYEYMGLNGRLVITPLTDRIYLTLTQALSMYLGGAPAGPAGTGKTETTKDLAKALGLLCVVTNCGEGMDYKAVGKIFSGLAQCGAWGCFDEFNRIDASVLSVISSQIQTIRNALMHHLKRFQFEGQEIALDARMGIFITMNPGYAGRTELPESVKALFRPVVVIVPDLQQICEIMLFSEGFLQAKDVVLMRALRDMNLPKFVFEDVPLFLGLISDLFPGLDCPRVRYPDFNDAVEEALQENNYIILPSQVDKVVQMYETMLTRHTTMVVGPTGGGKSVVINTLCLAQTKLGLVTKLYALNPKAMSVIELYGILDPATRDWTDGVLSNIFREINKPTEKKERRYILFDGDVDALWVENMNSVMDDNKLLTLANGERIRLQPHCALLFEVGDLQYASPATVSRCGMVFVDPKNLKYRPYWQKWVNNRQSKQEQNVLNNLFEKYIPHCIEMIVEGITDGKQGEKLKTIVPQTDLNMVTQLSTMLDALIEKEVDDADVLECYFIEAMYWSLGAALLETGRLKFDEYIKRLASMTAAYDENNLAGPGELPYQQPTIFDFHFDGEKKKWIPWSKLVPKYIHKPEEKFIDILVPTVDTTRTTWLLEQMVKIKRPVVLVGESGTSKTATTLNLLRNLNTDATMLLIINFSSRTTSMDIQRNLEANVEKRTKDNYGPPMGKRLLVFMDDMNMPKVDEYGTQQPIALLKLLLEKGGMYDRGKELNCKYLRDLGFIAAMGKAGGGRNEVDTRFVSLFSVFNVLFPSEESLSLIYSSILKGHTALFNEEVQAICDKLTFCTLELYKMIVRDLPPTPSKFHYIFNLRDLSRVYNGLVLTTPERFQTMAQMVRVWRNESLRVFHDRLVNEDDKLVVQGHIKHLIEEHFQASLEHATRDPILFGDYRTAMHEGEPRVYEDIQDYEAAKALFQEILEEYNESKTKMNLVLFDDALEHVTRIHRIIRMDRGHALLVGVGGSGKQSLARLAAFAAGYEVFEIVLSRGYGENSFREDLRNLYIKLGLENKKMIFLFTDAHVAEEGFLELINNMLTSGMVPALFPDDEKESVLSQIRDEATKHGVGPAKESIWQFFVNKSANNLHIVLGMSPVGDTLRTRCRNFPGLVNNTGIDWFLPWPPQALYAVAKSFLGDNQLIPSQHSEPVIGHVVMVHDSVGKFSKKFQQKLRRSNYVTPKNYLDFINTYSRLLEEKNQYNLAQCKRLEGGLDKLKEATVQLAELNLKLAEQKVVLAEKSSACEALLDEISTNTTIAEEKRKLAEEKAAEIEEQNKVIAVEKQDAESALAEALPILEAAKLELQKLDKSDVTEIRSFAKPPRAVQVVCECILVMRGYKEISWKSAKGMMSDPSFLKSLMEIDFDAITQHQVKAVRGFLKTLNTTFEEMEAISKAGLGMLKFVEAVMGYCDVAKEIKPKREKVAKLERNYYMSKRDLEKIQAELSTIQNELKALGEKYEAAITEKQKLQEEAEVMERRLIAADKLISGLGSENKRWTDDLEELKVRRVKLLGDCLLCSAFLSYEGAFNWDFRKEMVYTDWQQDILAREIPLSQPFRVESLLTDDVEISRWGSEGLPPDELSIQNGILTTRASRFPLCIDPQQQALNWIKRKEEKNNLKISSFNDPDFLKQLEMAIKYGFPFLFQDVDEYIDPVIDNVLEKNIKGAQGRQCIILGDKEVDYDPNFKLYLNTKLSNPKYSPSVFGKAMVINYTVTLKGLEDQLLSVIVGFERRELEEQRENLIQETSENKKLLKDLEDSLLRELATSTGNMLDNVELVHTLEETKSKATEVSEKLKLAEKTAIDIDKLRDGYRPAAKRGAILFFILSEMALVNSMYQYSLSSFLAVFDHSLRKSLPDGILMKRLKNIMDTLTYNVYNYGCTGLFEKHKLLFSFNMTVKIEQADGRVPQEELDFFLKGNISLEKSKRKKPCSWLPDQGWEDIIRLSELFPSMFGSLPSDVERCEAEWKAWYDLDTLEQSPYPLDYNDKLSDFQKLLLLRCFRVDRVYRAVSDYVTVTMGEKYVQPPVISFEAIFEQSVPTSPIVFILSPGSDPASDLTKLAERSGFGGNRLKFLAMGQGQEKVALQLLETAVSRGQWLMLQNCHLLVKWLKDLEKALEMIKKPHPDFRLWLTTDPTKEFPIGILQKSLKVVTEPPNGLKLNMRATYFKISHEALDSCQHSAFKSLVYVLAFFHAVVQERRKFGKIGWNVPYDFNESDFQVCMEILNTYLTKAFQQHDTKIPWGSLKYLIGEVMYGGRAIDSFDRRILTTYMDEYLGDFIFDSFQLFHFYNNEEVDYRIPEGTTKDAFVEEIESLPLANTPEVFGLHSNAEIGYYTQAARDMWTHLLELQPQTGESSTGISRDEYIGQVAKDIENKLPQVFDLDQIRKNFGLEITPTTVVLLQELERFNKLIIRMSRSLVELQRALAGEVGMSSELDEVARALFNGQIPNIWRRLAPDTLKSLGNWMIHFRRRFNQYTSWVNESEPNVMWLSGLHIPESYLTALVQATCRKNGWPLDRSTLYTQVTSFRTPEEVTERPGQGCFISGLYLEGADWDIENSCLIKSKPKVLVVELPVLKVIPIEAHRLKLQNTFRTPVYTTSMRRNAMGVGLVFEADLSTTKHNSHWVLQGVCLTLNSD</sequence>
<dbReference type="InterPro" id="IPR027417">
    <property type="entry name" value="P-loop_NTPase"/>
</dbReference>
<dbReference type="EMBL" id="CM004466">
    <property type="protein sequence ID" value="OCU02010.1"/>
    <property type="molecule type" value="Genomic_DNA"/>
</dbReference>
<evidence type="ECO:0000256" key="9">
    <source>
        <dbReference type="ARBA" id="ARBA00023054"/>
    </source>
</evidence>
<dbReference type="InterPro" id="IPR041228">
    <property type="entry name" value="Dynein_C"/>
</dbReference>
<dbReference type="Pfam" id="PF08393">
    <property type="entry name" value="DHC_N2"/>
    <property type="match status" value="1"/>
</dbReference>
<dbReference type="InterPro" id="IPR041658">
    <property type="entry name" value="AAA_lid_11"/>
</dbReference>
<keyword evidence="12" id="KW-0206">Cytoskeleton</keyword>
<dbReference type="Pfam" id="PF12781">
    <property type="entry name" value="AAA_9"/>
    <property type="match status" value="1"/>
</dbReference>
<dbReference type="FunFam" id="1.20.140.100:FF:000013">
    <property type="entry name" value="Dynein heavy chain 10, axonemal"/>
    <property type="match status" value="1"/>
</dbReference>
<evidence type="ECO:0000313" key="16">
    <source>
        <dbReference type="EMBL" id="OCU02010.1"/>
    </source>
</evidence>
<dbReference type="InterPro" id="IPR011704">
    <property type="entry name" value="ATPase_dyneun-rel_AAA"/>
</dbReference>
<keyword evidence="8" id="KW-0243">Dynein</keyword>
<dbReference type="GO" id="GO:0008017">
    <property type="term" value="F:microtubule binding"/>
    <property type="evidence" value="ECO:0007669"/>
    <property type="project" value="UniProtKB-ARBA"/>
</dbReference>
<evidence type="ECO:0000256" key="14">
    <source>
        <dbReference type="SAM" id="Coils"/>
    </source>
</evidence>
<evidence type="ECO:0000256" key="5">
    <source>
        <dbReference type="ARBA" id="ARBA00022737"/>
    </source>
</evidence>
<dbReference type="GO" id="GO:0005858">
    <property type="term" value="C:axonemal dynein complex"/>
    <property type="evidence" value="ECO:0007669"/>
    <property type="project" value="UniProtKB-ARBA"/>
</dbReference>
<dbReference type="FunFam" id="1.20.920.20:FF:000008">
    <property type="entry name" value="Dynein heavy chain 10, axonemal"/>
    <property type="match status" value="1"/>
</dbReference>
<feature type="domain" description="AAA+ ATPase" evidence="15">
    <location>
        <begin position="1549"/>
        <end position="1685"/>
    </location>
</feature>
<dbReference type="GO" id="GO:0051959">
    <property type="term" value="F:dynein light intermediate chain binding"/>
    <property type="evidence" value="ECO:0007669"/>
    <property type="project" value="InterPro"/>
</dbReference>
<dbReference type="InterPro" id="IPR013602">
    <property type="entry name" value="Dynein_heavy_linker"/>
</dbReference>
<dbReference type="Pfam" id="PF12777">
    <property type="entry name" value="MT"/>
    <property type="match status" value="1"/>
</dbReference>
<dbReference type="GO" id="GO:0007018">
    <property type="term" value="P:microtubule-based movement"/>
    <property type="evidence" value="ECO:0007669"/>
    <property type="project" value="InterPro"/>
</dbReference>
<dbReference type="Pfam" id="PF18198">
    <property type="entry name" value="AAA_lid_11"/>
    <property type="match status" value="1"/>
</dbReference>
<dbReference type="PANTHER" id="PTHR22878">
    <property type="entry name" value="DYNEIN HEAVY CHAIN 6, AXONEMAL-LIKE-RELATED"/>
    <property type="match status" value="1"/>
</dbReference>
<dbReference type="Pfam" id="PF12775">
    <property type="entry name" value="AAA_7"/>
    <property type="match status" value="1"/>
</dbReference>
<evidence type="ECO:0000256" key="10">
    <source>
        <dbReference type="ARBA" id="ARBA00023069"/>
    </source>
</evidence>
<reference evidence="17" key="1">
    <citation type="journal article" date="2016" name="Nature">
        <title>Genome evolution in the allotetraploid frog Xenopus laevis.</title>
        <authorList>
            <person name="Session A.M."/>
            <person name="Uno Y."/>
            <person name="Kwon T."/>
            <person name="Chapman J.A."/>
            <person name="Toyoda A."/>
            <person name="Takahashi S."/>
            <person name="Fukui A."/>
            <person name="Hikosaka A."/>
            <person name="Suzuki A."/>
            <person name="Kondo M."/>
            <person name="van Heeringen S.J."/>
            <person name="Quigley I."/>
            <person name="Heinz S."/>
            <person name="Ogino H."/>
            <person name="Ochi H."/>
            <person name="Hellsten U."/>
            <person name="Lyons J.B."/>
            <person name="Simakov O."/>
            <person name="Putnam N."/>
            <person name="Stites J."/>
            <person name="Kuroki Y."/>
            <person name="Tanaka T."/>
            <person name="Michiue T."/>
            <person name="Watanabe M."/>
            <person name="Bogdanovic O."/>
            <person name="Lister R."/>
            <person name="Georgiou G."/>
            <person name="Paranjpe S.S."/>
            <person name="van Kruijsbergen I."/>
            <person name="Shu S."/>
            <person name="Carlson J."/>
            <person name="Kinoshita T."/>
            <person name="Ohta Y."/>
            <person name="Mawaribuchi S."/>
            <person name="Jenkins J."/>
            <person name="Grimwood J."/>
            <person name="Schmutz J."/>
            <person name="Mitros T."/>
            <person name="Mozaffari S.V."/>
            <person name="Suzuki Y."/>
            <person name="Haramoto Y."/>
            <person name="Yamamoto T.S."/>
            <person name="Takagi C."/>
            <person name="Heald R."/>
            <person name="Miller K."/>
            <person name="Haudenschild C."/>
            <person name="Kitzman J."/>
            <person name="Nakayama T."/>
            <person name="Izutsu Y."/>
            <person name="Robert J."/>
            <person name="Fortriede J."/>
            <person name="Burns K."/>
            <person name="Lotay V."/>
            <person name="Karimi K."/>
            <person name="Yasuoka Y."/>
            <person name="Dichmann D.S."/>
            <person name="Flajnik M.F."/>
            <person name="Houston D.W."/>
            <person name="Shendure J."/>
            <person name="DuPasquier L."/>
            <person name="Vize P.D."/>
            <person name="Zorn A.M."/>
            <person name="Ito M."/>
            <person name="Marcotte E.M."/>
            <person name="Wallingford J.B."/>
            <person name="Ito Y."/>
            <person name="Asashima M."/>
            <person name="Ueno N."/>
            <person name="Matsuda Y."/>
            <person name="Veenstra G.J."/>
            <person name="Fujiyama A."/>
            <person name="Harland R.M."/>
            <person name="Taira M."/>
            <person name="Rokhsar D.S."/>
        </authorList>
    </citation>
    <scope>NUCLEOTIDE SEQUENCE [LARGE SCALE GENOMIC DNA]</scope>
    <source>
        <strain evidence="17">J</strain>
    </source>
</reference>
<dbReference type="Pfam" id="PF12780">
    <property type="entry name" value="AAA_8"/>
    <property type="match status" value="1"/>
</dbReference>
<dbReference type="SMART" id="SM00382">
    <property type="entry name" value="AAA"/>
    <property type="match status" value="4"/>
</dbReference>
<dbReference type="FunFam" id="3.20.180.20:FF:000001">
    <property type="entry name" value="Dynein axonemal heavy chain 5"/>
    <property type="match status" value="1"/>
</dbReference>
<dbReference type="GO" id="GO:0008569">
    <property type="term" value="F:minus-end-directed microtubule motor activity"/>
    <property type="evidence" value="ECO:0007669"/>
    <property type="project" value="InterPro"/>
</dbReference>
<accession>A0A974E1B7</accession>
<dbReference type="GO" id="GO:0097729">
    <property type="term" value="C:9+2 motile cilium"/>
    <property type="evidence" value="ECO:0007669"/>
    <property type="project" value="UniProtKB-ARBA"/>
</dbReference>
<comment type="similarity">
    <text evidence="2">Belongs to the dynein heavy chain family.</text>
</comment>
<dbReference type="InterPro" id="IPR042219">
    <property type="entry name" value="AAA_lid_11_sf"/>
</dbReference>
<dbReference type="Gene3D" id="6.10.140.1060">
    <property type="match status" value="1"/>
</dbReference>
<dbReference type="OMA" id="VGEAMYG"/>
<dbReference type="Gene3D" id="3.40.50.300">
    <property type="entry name" value="P-loop containing nucleotide triphosphate hydrolases"/>
    <property type="match status" value="5"/>
</dbReference>
<keyword evidence="6" id="KW-0547">Nucleotide-binding</keyword>
<dbReference type="FunFam" id="3.40.50.300:FF:001855">
    <property type="entry name" value="Dynein axonemal heavy chain 10"/>
    <property type="match status" value="1"/>
</dbReference>
<dbReference type="InterPro" id="IPR042222">
    <property type="entry name" value="Dynein_2_N"/>
</dbReference>
<evidence type="ECO:0000256" key="13">
    <source>
        <dbReference type="ARBA" id="ARBA00023273"/>
    </source>
</evidence>
<dbReference type="InterPro" id="IPR013594">
    <property type="entry name" value="Dynein_heavy_tail"/>
</dbReference>
<feature type="domain" description="AAA+ ATPase" evidence="15">
    <location>
        <begin position="1779"/>
        <end position="1915"/>
    </location>
</feature>
<dbReference type="GO" id="GO:0005874">
    <property type="term" value="C:microtubule"/>
    <property type="evidence" value="ECO:0007669"/>
    <property type="project" value="UniProtKB-KW"/>
</dbReference>
<keyword evidence="10" id="KW-0969">Cilium</keyword>
<feature type="domain" description="AAA+ ATPase" evidence="15">
    <location>
        <begin position="2469"/>
        <end position="2626"/>
    </location>
</feature>
<feature type="coiled-coil region" evidence="14">
    <location>
        <begin position="2728"/>
        <end position="2801"/>
    </location>
</feature>
<keyword evidence="4" id="KW-0493">Microtubule</keyword>
<dbReference type="FunFam" id="1.20.920.30:FF:000007">
    <property type="entry name" value="Dynein axonemal heavy chain 10"/>
    <property type="match status" value="1"/>
</dbReference>
<dbReference type="FunFam" id="1.10.472.130:FF:000010">
    <property type="entry name" value="Dynein axonemal heavy chain 10"/>
    <property type="match status" value="1"/>
</dbReference>
<dbReference type="Gene3D" id="1.20.140.100">
    <property type="entry name" value="Dynein heavy chain, N-terminal domain 2"/>
    <property type="match status" value="1"/>
</dbReference>
<feature type="domain" description="AAA+ ATPase" evidence="15">
    <location>
        <begin position="2121"/>
        <end position="2269"/>
    </location>
</feature>
<evidence type="ECO:0000256" key="8">
    <source>
        <dbReference type="ARBA" id="ARBA00023017"/>
    </source>
</evidence>
<dbReference type="InterPro" id="IPR041466">
    <property type="entry name" value="Dynein_AAA5_ext"/>
</dbReference>